<feature type="non-terminal residue" evidence="1">
    <location>
        <position position="1"/>
    </location>
</feature>
<sequence length="129" mass="14003">QMQHLPLILLGDPKSKGDLKGGINLWVRPVCLEANPRFTEWIGRSQVLRTKPPDDKFVVVADFDDLGNPRDTSGVSNVAELEIETGSNAHNKLTNDDLFGECSLGELDATRAEIDISVKALMGSLQCGA</sequence>
<gene>
    <name evidence="1" type="ORF">BDK51DRAFT_32839</name>
</gene>
<accession>A0A4P9VVE0</accession>
<organism evidence="1 2">
    <name type="scientific">Blyttiomyces helicus</name>
    <dbReference type="NCBI Taxonomy" id="388810"/>
    <lineage>
        <taxon>Eukaryota</taxon>
        <taxon>Fungi</taxon>
        <taxon>Fungi incertae sedis</taxon>
        <taxon>Chytridiomycota</taxon>
        <taxon>Chytridiomycota incertae sedis</taxon>
        <taxon>Chytridiomycetes</taxon>
        <taxon>Chytridiomycetes incertae sedis</taxon>
        <taxon>Blyttiomyces</taxon>
    </lineage>
</organism>
<evidence type="ECO:0000313" key="2">
    <source>
        <dbReference type="Proteomes" id="UP000269721"/>
    </source>
</evidence>
<reference evidence="2" key="1">
    <citation type="journal article" date="2018" name="Nat. Microbiol.">
        <title>Leveraging single-cell genomics to expand the fungal tree of life.</title>
        <authorList>
            <person name="Ahrendt S.R."/>
            <person name="Quandt C.A."/>
            <person name="Ciobanu D."/>
            <person name="Clum A."/>
            <person name="Salamov A."/>
            <person name="Andreopoulos B."/>
            <person name="Cheng J.F."/>
            <person name="Woyke T."/>
            <person name="Pelin A."/>
            <person name="Henrissat B."/>
            <person name="Reynolds N.K."/>
            <person name="Benny G.L."/>
            <person name="Smith M.E."/>
            <person name="James T.Y."/>
            <person name="Grigoriev I.V."/>
        </authorList>
    </citation>
    <scope>NUCLEOTIDE SEQUENCE [LARGE SCALE GENOMIC DNA]</scope>
</reference>
<evidence type="ECO:0000313" key="1">
    <source>
        <dbReference type="EMBL" id="RKO82785.1"/>
    </source>
</evidence>
<keyword evidence="2" id="KW-1185">Reference proteome</keyword>
<proteinExistence type="predicted"/>
<protein>
    <submittedName>
        <fullName evidence="1">Uncharacterized protein</fullName>
    </submittedName>
</protein>
<name>A0A4P9VVE0_9FUNG</name>
<dbReference type="AlphaFoldDB" id="A0A4P9VVE0"/>
<dbReference type="Proteomes" id="UP000269721">
    <property type="component" value="Unassembled WGS sequence"/>
</dbReference>
<dbReference type="EMBL" id="ML002093">
    <property type="protein sequence ID" value="RKO82785.1"/>
    <property type="molecule type" value="Genomic_DNA"/>
</dbReference>